<evidence type="ECO:0000313" key="1">
    <source>
        <dbReference type="EMBL" id="SEM35205.1"/>
    </source>
</evidence>
<sequence>MKGCQHELYPCYFKQIEAVRCMKCNQIYLEMSVFKNQLTYKEVEDVLQKRKGNDSED</sequence>
<organism evidence="1 2">
    <name type="scientific">Mesobacillus persicus</name>
    <dbReference type="NCBI Taxonomy" id="930146"/>
    <lineage>
        <taxon>Bacteria</taxon>
        <taxon>Bacillati</taxon>
        <taxon>Bacillota</taxon>
        <taxon>Bacilli</taxon>
        <taxon>Bacillales</taxon>
        <taxon>Bacillaceae</taxon>
        <taxon>Mesobacillus</taxon>
    </lineage>
</organism>
<dbReference type="EMBL" id="FOBW01000002">
    <property type="protein sequence ID" value="SEM35205.1"/>
    <property type="molecule type" value="Genomic_DNA"/>
</dbReference>
<accession>A0A1H7XNE1</accession>
<dbReference type="Proteomes" id="UP000198553">
    <property type="component" value="Unassembled WGS sequence"/>
</dbReference>
<dbReference type="STRING" id="930146.SAMN05192533_102286"/>
<keyword evidence="2" id="KW-1185">Reference proteome</keyword>
<proteinExistence type="predicted"/>
<reference evidence="2" key="1">
    <citation type="submission" date="2016-10" db="EMBL/GenBank/DDBJ databases">
        <authorList>
            <person name="Varghese N."/>
            <person name="Submissions S."/>
        </authorList>
    </citation>
    <scope>NUCLEOTIDE SEQUENCE [LARGE SCALE GENOMIC DNA]</scope>
    <source>
        <strain evidence="2">B48,IBRC-M 10115,DSM 25386,CECT 8001</strain>
    </source>
</reference>
<gene>
    <name evidence="1" type="ORF">SAMN05192533_102286</name>
</gene>
<protein>
    <submittedName>
        <fullName evidence="1">Uncharacterized protein</fullName>
    </submittedName>
</protein>
<dbReference type="AlphaFoldDB" id="A0A1H7XNE1"/>
<evidence type="ECO:0000313" key="2">
    <source>
        <dbReference type="Proteomes" id="UP000198553"/>
    </source>
</evidence>
<name>A0A1H7XNE1_9BACI</name>